<dbReference type="AlphaFoldDB" id="A0A812DSE5"/>
<evidence type="ECO:0000313" key="2">
    <source>
        <dbReference type="Proteomes" id="UP000597762"/>
    </source>
</evidence>
<proteinExistence type="predicted"/>
<dbReference type="EMBL" id="CAHIKZ030004209">
    <property type="protein sequence ID" value="CAE1308654.1"/>
    <property type="molecule type" value="Genomic_DNA"/>
</dbReference>
<name>A0A812DSE5_ACAPH</name>
<sequence>MSNHSPPITPPPPYHRRIIAVSYSSMLKLSVVPVVGVVRCFCLVPCLSIICRLPSAFPVVHVQARRSFRSKETCRGVILVSLPIASFSDRYLRRTSLRLGARIGLVRLMSFRRSRIELPPPSACSSRVSCFLTRRENRQTDRVRIAKICPSLSAMPPPPRLRLGSTSFVATYTVKPAWQGSSSQPPSHRRVRPSNMVMLLVETPPPPSQVPAALSTSQIELPPPSTCSSGVSCFLTRRENRQTSRVRIAKICPSLSALPPPTCLRLVSTSFVATYTVKPAWQGSSSQPPSHRRVRPSNAVMLLVETPPPPSQVFCHTFGPLLTGYSPRNS</sequence>
<organism evidence="1 2">
    <name type="scientific">Acanthosepion pharaonis</name>
    <name type="common">Pharaoh cuttlefish</name>
    <name type="synonym">Sepia pharaonis</name>
    <dbReference type="NCBI Taxonomy" id="158019"/>
    <lineage>
        <taxon>Eukaryota</taxon>
        <taxon>Metazoa</taxon>
        <taxon>Spiralia</taxon>
        <taxon>Lophotrochozoa</taxon>
        <taxon>Mollusca</taxon>
        <taxon>Cephalopoda</taxon>
        <taxon>Coleoidea</taxon>
        <taxon>Decapodiformes</taxon>
        <taxon>Sepiida</taxon>
        <taxon>Sepiina</taxon>
        <taxon>Sepiidae</taxon>
        <taxon>Acanthosepion</taxon>
    </lineage>
</organism>
<keyword evidence="2" id="KW-1185">Reference proteome</keyword>
<gene>
    <name evidence="1" type="ORF">SPHA_60484</name>
</gene>
<reference evidence="1" key="1">
    <citation type="submission" date="2021-01" db="EMBL/GenBank/DDBJ databases">
        <authorList>
            <person name="Li R."/>
            <person name="Bekaert M."/>
        </authorList>
    </citation>
    <scope>NUCLEOTIDE SEQUENCE</scope>
    <source>
        <strain evidence="1">Farmed</strain>
    </source>
</reference>
<accession>A0A812DSE5</accession>
<comment type="caution">
    <text evidence="1">The sequence shown here is derived from an EMBL/GenBank/DDBJ whole genome shotgun (WGS) entry which is preliminary data.</text>
</comment>
<protein>
    <submittedName>
        <fullName evidence="1">Uncharacterized protein</fullName>
    </submittedName>
</protein>
<dbReference type="Proteomes" id="UP000597762">
    <property type="component" value="Unassembled WGS sequence"/>
</dbReference>
<evidence type="ECO:0000313" key="1">
    <source>
        <dbReference type="EMBL" id="CAE1308654.1"/>
    </source>
</evidence>